<dbReference type="EMBL" id="AWXR01000032">
    <property type="protein sequence ID" value="ERM82158.1"/>
    <property type="molecule type" value="Genomic_DNA"/>
</dbReference>
<dbReference type="Proteomes" id="UP000016843">
    <property type="component" value="Unassembled WGS sequence"/>
</dbReference>
<reference evidence="1 2" key="1">
    <citation type="journal article" date="2013" name="Genome Announc.">
        <title>Draft Genome Sequence of the Psychrophilic and Alkaliphilic Rhodonellum psychrophilum Strain GCM71T.</title>
        <authorList>
            <person name="Hauptmann A.L."/>
            <person name="Glaring M.A."/>
            <person name="Hallin P.F."/>
            <person name="Prieme A."/>
            <person name="Stougaard P."/>
        </authorList>
    </citation>
    <scope>NUCLEOTIDE SEQUENCE [LARGE SCALE GENOMIC DNA]</scope>
    <source>
        <strain evidence="1 2">GCM71</strain>
    </source>
</reference>
<accession>U5BW95</accession>
<name>U5BW95_9BACT</name>
<keyword evidence="2" id="KW-1185">Reference proteome</keyword>
<organism evidence="1 2">
    <name type="scientific">Rhodonellum psychrophilum GCM71 = DSM 17998</name>
    <dbReference type="NCBI Taxonomy" id="1123057"/>
    <lineage>
        <taxon>Bacteria</taxon>
        <taxon>Pseudomonadati</taxon>
        <taxon>Bacteroidota</taxon>
        <taxon>Cytophagia</taxon>
        <taxon>Cytophagales</taxon>
        <taxon>Cytophagaceae</taxon>
        <taxon>Rhodonellum</taxon>
    </lineage>
</organism>
<dbReference type="AlphaFoldDB" id="U5BW95"/>
<gene>
    <name evidence="1" type="ORF">P872_08285</name>
</gene>
<proteinExistence type="predicted"/>
<comment type="caution">
    <text evidence="1">The sequence shown here is derived from an EMBL/GenBank/DDBJ whole genome shotgun (WGS) entry which is preliminary data.</text>
</comment>
<evidence type="ECO:0000313" key="1">
    <source>
        <dbReference type="EMBL" id="ERM82158.1"/>
    </source>
</evidence>
<evidence type="ECO:0000313" key="2">
    <source>
        <dbReference type="Proteomes" id="UP000016843"/>
    </source>
</evidence>
<protein>
    <submittedName>
        <fullName evidence="1">Uncharacterized protein</fullName>
    </submittedName>
</protein>
<sequence length="34" mass="3834">MGNSLCFAVFSLFFFGIAEKKEGLKRGVFAVKYQ</sequence>